<keyword evidence="11 15" id="KW-0067">ATP-binding</keyword>
<dbReference type="InterPro" id="IPR011009">
    <property type="entry name" value="Kinase-like_dom_sf"/>
</dbReference>
<keyword evidence="4" id="KW-0597">Phosphoprotein</keyword>
<dbReference type="GO" id="GO:0005509">
    <property type="term" value="F:calcium ion binding"/>
    <property type="evidence" value="ECO:0007669"/>
    <property type="project" value="InterPro"/>
</dbReference>
<evidence type="ECO:0000256" key="10">
    <source>
        <dbReference type="ARBA" id="ARBA00022837"/>
    </source>
</evidence>
<evidence type="ECO:0000256" key="12">
    <source>
        <dbReference type="ARBA" id="ARBA00024334"/>
    </source>
</evidence>
<evidence type="ECO:0000256" key="6">
    <source>
        <dbReference type="ARBA" id="ARBA00022723"/>
    </source>
</evidence>
<evidence type="ECO:0000256" key="5">
    <source>
        <dbReference type="ARBA" id="ARBA00022679"/>
    </source>
</evidence>
<dbReference type="PANTHER" id="PTHR24349">
    <property type="entry name" value="SERINE/THREONINE-PROTEIN KINASE"/>
    <property type="match status" value="1"/>
</dbReference>
<dbReference type="FunFam" id="1.10.510.10:FF:000067">
    <property type="entry name" value="calcium-dependent protein kinase 13"/>
    <property type="match status" value="1"/>
</dbReference>
<dbReference type="SUPFAM" id="SSF47473">
    <property type="entry name" value="EF-hand"/>
    <property type="match status" value="1"/>
</dbReference>
<evidence type="ECO:0000256" key="16">
    <source>
        <dbReference type="SAM" id="MobiDB-lite"/>
    </source>
</evidence>
<feature type="region of interest" description="Disordered" evidence="16">
    <location>
        <begin position="1"/>
        <end position="47"/>
    </location>
</feature>
<dbReference type="AlphaFoldDB" id="A0A9Q0JCH0"/>
<evidence type="ECO:0000256" key="7">
    <source>
        <dbReference type="ARBA" id="ARBA00022737"/>
    </source>
</evidence>
<comment type="catalytic activity">
    <reaction evidence="14">
        <text>L-seryl-[protein] + ATP = O-phospho-L-seryl-[protein] + ADP + H(+)</text>
        <dbReference type="Rhea" id="RHEA:17989"/>
        <dbReference type="Rhea" id="RHEA-COMP:9863"/>
        <dbReference type="Rhea" id="RHEA-COMP:11604"/>
        <dbReference type="ChEBI" id="CHEBI:15378"/>
        <dbReference type="ChEBI" id="CHEBI:29999"/>
        <dbReference type="ChEBI" id="CHEBI:30616"/>
        <dbReference type="ChEBI" id="CHEBI:83421"/>
        <dbReference type="ChEBI" id="CHEBI:456216"/>
        <dbReference type="EC" id="2.7.11.1"/>
    </reaction>
</comment>
<dbReference type="InterPro" id="IPR017441">
    <property type="entry name" value="Protein_kinase_ATP_BS"/>
</dbReference>
<feature type="compositionally biased region" description="Low complexity" evidence="16">
    <location>
        <begin position="28"/>
        <end position="37"/>
    </location>
</feature>
<protein>
    <recommendedName>
        <fullName evidence="2">non-specific serine/threonine protein kinase</fullName>
        <ecNumber evidence="2">2.7.11.1</ecNumber>
    </recommendedName>
</protein>
<feature type="domain" description="EF-hand" evidence="18">
    <location>
        <begin position="499"/>
        <end position="534"/>
    </location>
</feature>
<keyword evidence="3" id="KW-0723">Serine/threonine-protein kinase</keyword>
<keyword evidence="20" id="KW-1185">Reference proteome</keyword>
<dbReference type="EC" id="2.7.11.1" evidence="2"/>
<dbReference type="InterPro" id="IPR002048">
    <property type="entry name" value="EF_hand_dom"/>
</dbReference>
<dbReference type="PROSITE" id="PS00107">
    <property type="entry name" value="PROTEIN_KINASE_ATP"/>
    <property type="match status" value="1"/>
</dbReference>
<dbReference type="SMART" id="SM00220">
    <property type="entry name" value="S_TKc"/>
    <property type="match status" value="1"/>
</dbReference>
<accession>A0A9Q0JCH0</accession>
<dbReference type="FunFam" id="1.10.238.10:FF:000003">
    <property type="entry name" value="Calmodulin A"/>
    <property type="match status" value="1"/>
</dbReference>
<dbReference type="CDD" id="cd00051">
    <property type="entry name" value="EFh"/>
    <property type="match status" value="1"/>
</dbReference>
<dbReference type="InterPro" id="IPR000719">
    <property type="entry name" value="Prot_kinase_dom"/>
</dbReference>
<dbReference type="CDD" id="cd05117">
    <property type="entry name" value="STKc_CAMK"/>
    <property type="match status" value="1"/>
</dbReference>
<evidence type="ECO:0000256" key="1">
    <source>
        <dbReference type="ARBA" id="ARBA00005354"/>
    </source>
</evidence>
<dbReference type="InterPro" id="IPR011992">
    <property type="entry name" value="EF-hand-dom_pair"/>
</dbReference>
<sequence length="572" mass="64799">MGNCNACVRPESTSPSTPKKKPKDKKPNPYSETNNHNPNHHRSSPAPIRVIKDPIPLSHRPKIGDKYTLGRELGRGEFGITYLCTDRETREALACKSISKRKLRTAVDIEDVRREIAILSTLPDHPNVVKLRATYEDYENVHLVMELCEGGELFDRIVARGHYSERAAAGVARTIAEVVRMCHENGVMHRDLKPENFLFASKKENSVLKAIDFGLSVFFKPGERFTEIVGSPYYMAPEVLKRNYGPEVDVWSAGVILYILLCGVPPFWAETEQGVALAILRGVIDFKREPWPQISESAKSLVRQMLEPDPSKRLTAQQVLEHPWLQNAKKAPNVPLGDIVRSRLKQFSVMNRFKKKALRVIAEHLSVEEVEVIKDMFTLMDTDADGKISYEELRNGLRKVGSQLGEPEIKLLMEVVNSWCFFPQKCVLSGVNVILSFQADVDGNGVLDYGEFVAVTIHLQKMENDEHFRRAFMFFDKDGNGYIELEELREALADESGEADMDVLHDIMREVDTDKDGCISYDEFVAMMKTGTDWRKASRQYSRERFKSLSLNLMKDGSLHLHDGLTGQSIAV</sequence>
<dbReference type="Gene3D" id="3.30.200.20">
    <property type="entry name" value="Phosphorylase Kinase, domain 1"/>
    <property type="match status" value="1"/>
</dbReference>
<reference evidence="19" key="2">
    <citation type="journal article" date="2023" name="Plants (Basel)">
        <title>Annotation of the Turnera subulata (Passifloraceae) Draft Genome Reveals the S-Locus Evolved after the Divergence of Turneroideae from Passifloroideae in a Stepwise Manner.</title>
        <authorList>
            <person name="Henning P.M."/>
            <person name="Roalson E.H."/>
            <person name="Mir W."/>
            <person name="McCubbin A.G."/>
            <person name="Shore J.S."/>
        </authorList>
    </citation>
    <scope>NUCLEOTIDE SEQUENCE</scope>
    <source>
        <strain evidence="19">F60SS</strain>
    </source>
</reference>
<dbReference type="FunFam" id="3.30.200.20:FF:000004">
    <property type="entry name" value="Calcium-dependent protein kinase 1"/>
    <property type="match status" value="1"/>
</dbReference>
<organism evidence="19 20">
    <name type="scientific">Turnera subulata</name>
    <dbReference type="NCBI Taxonomy" id="218843"/>
    <lineage>
        <taxon>Eukaryota</taxon>
        <taxon>Viridiplantae</taxon>
        <taxon>Streptophyta</taxon>
        <taxon>Embryophyta</taxon>
        <taxon>Tracheophyta</taxon>
        <taxon>Spermatophyta</taxon>
        <taxon>Magnoliopsida</taxon>
        <taxon>eudicotyledons</taxon>
        <taxon>Gunneridae</taxon>
        <taxon>Pentapetalae</taxon>
        <taxon>rosids</taxon>
        <taxon>fabids</taxon>
        <taxon>Malpighiales</taxon>
        <taxon>Passifloraceae</taxon>
        <taxon>Turnera</taxon>
    </lineage>
</organism>
<evidence type="ECO:0000256" key="4">
    <source>
        <dbReference type="ARBA" id="ARBA00022553"/>
    </source>
</evidence>
<dbReference type="Gene3D" id="1.10.510.10">
    <property type="entry name" value="Transferase(Phosphotransferase) domain 1"/>
    <property type="match status" value="1"/>
</dbReference>
<evidence type="ECO:0000256" key="2">
    <source>
        <dbReference type="ARBA" id="ARBA00012513"/>
    </source>
</evidence>
<evidence type="ECO:0000256" key="9">
    <source>
        <dbReference type="ARBA" id="ARBA00022777"/>
    </source>
</evidence>
<dbReference type="SUPFAM" id="SSF56112">
    <property type="entry name" value="Protein kinase-like (PK-like)"/>
    <property type="match status" value="1"/>
</dbReference>
<dbReference type="Proteomes" id="UP001141552">
    <property type="component" value="Unassembled WGS sequence"/>
</dbReference>
<feature type="domain" description="EF-hand" evidence="18">
    <location>
        <begin position="368"/>
        <end position="403"/>
    </location>
</feature>
<evidence type="ECO:0000256" key="14">
    <source>
        <dbReference type="ARBA" id="ARBA00048679"/>
    </source>
</evidence>
<evidence type="ECO:0000256" key="3">
    <source>
        <dbReference type="ARBA" id="ARBA00022527"/>
    </source>
</evidence>
<feature type="domain" description="EF-hand" evidence="18">
    <location>
        <begin position="463"/>
        <end position="498"/>
    </location>
</feature>
<evidence type="ECO:0000256" key="8">
    <source>
        <dbReference type="ARBA" id="ARBA00022741"/>
    </source>
</evidence>
<proteinExistence type="inferred from homology"/>
<reference evidence="19" key="1">
    <citation type="submission" date="2022-02" db="EMBL/GenBank/DDBJ databases">
        <authorList>
            <person name="Henning P.M."/>
            <person name="McCubbin A.G."/>
            <person name="Shore J.S."/>
        </authorList>
    </citation>
    <scope>NUCLEOTIDE SEQUENCE</scope>
    <source>
        <strain evidence="19">F60SS</strain>
        <tissue evidence="19">Leaves</tissue>
    </source>
</reference>
<comment type="similarity">
    <text evidence="1">Belongs to the protein kinase superfamily. CAMK Ser/Thr protein kinase family. CaMK subfamily.</text>
</comment>
<keyword evidence="6" id="KW-0479">Metal-binding</keyword>
<dbReference type="GO" id="GO:0004674">
    <property type="term" value="F:protein serine/threonine kinase activity"/>
    <property type="evidence" value="ECO:0007669"/>
    <property type="project" value="UniProtKB-KW"/>
</dbReference>
<keyword evidence="5" id="KW-0808">Transferase</keyword>
<evidence type="ECO:0000313" key="19">
    <source>
        <dbReference type="EMBL" id="KAJ4836504.1"/>
    </source>
</evidence>
<keyword evidence="9 19" id="KW-0418">Kinase</keyword>
<name>A0A9Q0JCH0_9ROSI</name>
<dbReference type="Pfam" id="PF00069">
    <property type="entry name" value="Pkinase"/>
    <property type="match status" value="1"/>
</dbReference>
<gene>
    <name evidence="19" type="primary">CPK10</name>
    <name evidence="19" type="ORF">Tsubulata_036206</name>
</gene>
<dbReference type="Pfam" id="PF13499">
    <property type="entry name" value="EF-hand_7"/>
    <property type="match status" value="2"/>
</dbReference>
<dbReference type="OrthoDB" id="40902at2759"/>
<feature type="binding site" evidence="15">
    <location>
        <position position="96"/>
    </location>
    <ligand>
        <name>ATP</name>
        <dbReference type="ChEBI" id="CHEBI:30616"/>
    </ligand>
</feature>
<dbReference type="Gene3D" id="1.10.238.10">
    <property type="entry name" value="EF-hand"/>
    <property type="match status" value="1"/>
</dbReference>
<comment type="similarity">
    <text evidence="12">Belongs to the protein kinase superfamily. Ser/Thr protein kinase family. CDPK subfamily.</text>
</comment>
<comment type="caution">
    <text evidence="19">The sequence shown here is derived from an EMBL/GenBank/DDBJ whole genome shotgun (WGS) entry which is preliminary data.</text>
</comment>
<evidence type="ECO:0000256" key="11">
    <source>
        <dbReference type="ARBA" id="ARBA00022840"/>
    </source>
</evidence>
<evidence type="ECO:0000259" key="17">
    <source>
        <dbReference type="PROSITE" id="PS50011"/>
    </source>
</evidence>
<dbReference type="InterPro" id="IPR050205">
    <property type="entry name" value="CDPK_Ser/Thr_kinases"/>
</dbReference>
<dbReference type="InterPro" id="IPR008271">
    <property type="entry name" value="Ser/Thr_kinase_AS"/>
</dbReference>
<feature type="domain" description="Protein kinase" evidence="17">
    <location>
        <begin position="67"/>
        <end position="325"/>
    </location>
</feature>
<dbReference type="SMART" id="SM00054">
    <property type="entry name" value="EFh"/>
    <property type="match status" value="4"/>
</dbReference>
<dbReference type="PROSITE" id="PS00108">
    <property type="entry name" value="PROTEIN_KINASE_ST"/>
    <property type="match status" value="1"/>
</dbReference>
<dbReference type="PROSITE" id="PS50011">
    <property type="entry name" value="PROTEIN_KINASE_DOM"/>
    <property type="match status" value="1"/>
</dbReference>
<evidence type="ECO:0000259" key="18">
    <source>
        <dbReference type="PROSITE" id="PS50222"/>
    </source>
</evidence>
<keyword evidence="7" id="KW-0677">Repeat</keyword>
<dbReference type="InterPro" id="IPR018247">
    <property type="entry name" value="EF_Hand_1_Ca_BS"/>
</dbReference>
<evidence type="ECO:0000256" key="15">
    <source>
        <dbReference type="PROSITE-ProRule" id="PRU10141"/>
    </source>
</evidence>
<dbReference type="PROSITE" id="PS00018">
    <property type="entry name" value="EF_HAND_1"/>
    <property type="match status" value="4"/>
</dbReference>
<comment type="catalytic activity">
    <reaction evidence="13">
        <text>L-threonyl-[protein] + ATP = O-phospho-L-threonyl-[protein] + ADP + H(+)</text>
        <dbReference type="Rhea" id="RHEA:46608"/>
        <dbReference type="Rhea" id="RHEA-COMP:11060"/>
        <dbReference type="Rhea" id="RHEA-COMP:11605"/>
        <dbReference type="ChEBI" id="CHEBI:15378"/>
        <dbReference type="ChEBI" id="CHEBI:30013"/>
        <dbReference type="ChEBI" id="CHEBI:30616"/>
        <dbReference type="ChEBI" id="CHEBI:61977"/>
        <dbReference type="ChEBI" id="CHEBI:456216"/>
        <dbReference type="EC" id="2.7.11.1"/>
    </reaction>
</comment>
<dbReference type="PROSITE" id="PS50222">
    <property type="entry name" value="EF_HAND_2"/>
    <property type="match status" value="3"/>
</dbReference>
<evidence type="ECO:0000256" key="13">
    <source>
        <dbReference type="ARBA" id="ARBA00047899"/>
    </source>
</evidence>
<keyword evidence="8 15" id="KW-0547">Nucleotide-binding</keyword>
<keyword evidence="10" id="KW-0106">Calcium</keyword>
<dbReference type="EMBL" id="JAKUCV010004102">
    <property type="protein sequence ID" value="KAJ4836504.1"/>
    <property type="molecule type" value="Genomic_DNA"/>
</dbReference>
<dbReference type="GO" id="GO:0005524">
    <property type="term" value="F:ATP binding"/>
    <property type="evidence" value="ECO:0007669"/>
    <property type="project" value="UniProtKB-UniRule"/>
</dbReference>
<evidence type="ECO:0000313" key="20">
    <source>
        <dbReference type="Proteomes" id="UP001141552"/>
    </source>
</evidence>